<keyword evidence="11" id="KW-0520">NAD</keyword>
<evidence type="ECO:0000256" key="11">
    <source>
        <dbReference type="ARBA" id="ARBA00023027"/>
    </source>
</evidence>
<evidence type="ECO:0000256" key="3">
    <source>
        <dbReference type="ARBA" id="ARBA00008200"/>
    </source>
</evidence>
<evidence type="ECO:0000256" key="2">
    <source>
        <dbReference type="ARBA" id="ARBA00004429"/>
    </source>
</evidence>
<evidence type="ECO:0000256" key="6">
    <source>
        <dbReference type="ARBA" id="ARBA00022519"/>
    </source>
</evidence>
<keyword evidence="5" id="KW-1003">Cell membrane</keyword>
<comment type="subcellular location">
    <subcellularLocation>
        <location evidence="2">Cell inner membrane</location>
        <topology evidence="2">Multi-pass membrane protein</topology>
    </subcellularLocation>
</comment>
<evidence type="ECO:0000256" key="18">
    <source>
        <dbReference type="SAM" id="Phobius"/>
    </source>
</evidence>
<keyword evidence="12" id="KW-0830">Ubiquinone</keyword>
<comment type="catalytic activity">
    <reaction evidence="17">
        <text>a quinone + NADH + 5 H(+)(in) = a quinol + NAD(+) + 4 H(+)(out)</text>
        <dbReference type="Rhea" id="RHEA:57888"/>
        <dbReference type="ChEBI" id="CHEBI:15378"/>
        <dbReference type="ChEBI" id="CHEBI:24646"/>
        <dbReference type="ChEBI" id="CHEBI:57540"/>
        <dbReference type="ChEBI" id="CHEBI:57945"/>
        <dbReference type="ChEBI" id="CHEBI:132124"/>
    </reaction>
</comment>
<evidence type="ECO:0000256" key="7">
    <source>
        <dbReference type="ARBA" id="ARBA00022692"/>
    </source>
</evidence>
<accession>A0A2X2VKF4</accession>
<dbReference type="FunFam" id="1.20.5.2700:FF:000001">
    <property type="entry name" value="NADH-quinone oxidoreductase, L subunit"/>
    <property type="match status" value="1"/>
</dbReference>
<sequence>MVAIVGILIAAWLWLGKRTLVTSVANSAPGRLLGTWWYNAWGFDWLYDKVFVKPFLGVAWLLKRDPLNALMNVPAILSRFAGKGLLLSENGYLRWYVASMSIGAVVVLALLMVLR</sequence>
<keyword evidence="7 18" id="KW-0812">Transmembrane</keyword>
<dbReference type="EMBL" id="UAVY01000004">
    <property type="protein sequence ID" value="SQB28834.1"/>
    <property type="molecule type" value="Genomic_DNA"/>
</dbReference>
<comment type="function">
    <text evidence="1">NDH-1 shuttles electrons from NADH, via FMN and iron-sulfur (Fe-S) centers, to quinones in the respiratory chain. The immediate electron acceptor for the enzyme in this species is believed to be ubiquinone. Couples the redox reaction to proton translocation (for every two electrons transferred, four hydrogen ions are translocated across the cytoplasmic membrane), and thus conserves the redox energy in a proton gradient.</text>
</comment>
<keyword evidence="6" id="KW-0997">Cell inner membrane</keyword>
<keyword evidence="19" id="KW-0560">Oxidoreductase</keyword>
<keyword evidence="10 18" id="KW-1133">Transmembrane helix</keyword>
<dbReference type="GO" id="GO:0048038">
    <property type="term" value="F:quinone binding"/>
    <property type="evidence" value="ECO:0007669"/>
    <property type="project" value="UniProtKB-KW"/>
</dbReference>
<evidence type="ECO:0000256" key="1">
    <source>
        <dbReference type="ARBA" id="ARBA00002378"/>
    </source>
</evidence>
<evidence type="ECO:0000256" key="8">
    <source>
        <dbReference type="ARBA" id="ARBA00022719"/>
    </source>
</evidence>
<feature type="transmembrane region" description="Helical" evidence="18">
    <location>
        <begin position="95"/>
        <end position="114"/>
    </location>
</feature>
<evidence type="ECO:0000256" key="4">
    <source>
        <dbReference type="ARBA" id="ARBA00019904"/>
    </source>
</evidence>
<dbReference type="GO" id="GO:0005886">
    <property type="term" value="C:plasma membrane"/>
    <property type="evidence" value="ECO:0007669"/>
    <property type="project" value="UniProtKB-SubCell"/>
</dbReference>
<dbReference type="GO" id="GO:0016491">
    <property type="term" value="F:oxidoreductase activity"/>
    <property type="evidence" value="ECO:0007669"/>
    <property type="project" value="UniProtKB-KW"/>
</dbReference>
<evidence type="ECO:0000256" key="13">
    <source>
        <dbReference type="ARBA" id="ARBA00023136"/>
    </source>
</evidence>
<name>A0A2X2VKF4_CITKO</name>
<comment type="similarity">
    <text evidence="3">Belongs to the complex I subunit 5 family.</text>
</comment>
<protein>
    <recommendedName>
        <fullName evidence="4">NADH-quinone oxidoreductase subunit L</fullName>
    </recommendedName>
    <alternativeName>
        <fullName evidence="15">NADH dehydrogenase I subunit L</fullName>
    </alternativeName>
    <alternativeName>
        <fullName evidence="16">NDH-1 subunit L</fullName>
    </alternativeName>
</protein>
<keyword evidence="9" id="KW-1278">Translocase</keyword>
<reference evidence="19 20" key="1">
    <citation type="submission" date="2018-06" db="EMBL/GenBank/DDBJ databases">
        <authorList>
            <consortium name="Pathogen Informatics"/>
            <person name="Doyle S."/>
        </authorList>
    </citation>
    <scope>NUCLEOTIDE SEQUENCE [LARGE SCALE GENOMIC DNA]</scope>
    <source>
        <strain evidence="19 20">NCTC10786</strain>
    </source>
</reference>
<evidence type="ECO:0000256" key="10">
    <source>
        <dbReference type="ARBA" id="ARBA00022989"/>
    </source>
</evidence>
<comment type="subunit">
    <text evidence="14">Composed of 13 different subunits. Subunits NuoA, H, J, K, L, M, N constitute the membrane sector of the complex.</text>
</comment>
<organism evidence="19 20">
    <name type="scientific">Citrobacter koseri</name>
    <name type="common">Citrobacter diversus</name>
    <dbReference type="NCBI Taxonomy" id="545"/>
    <lineage>
        <taxon>Bacteria</taxon>
        <taxon>Pseudomonadati</taxon>
        <taxon>Pseudomonadota</taxon>
        <taxon>Gammaproteobacteria</taxon>
        <taxon>Enterobacterales</taxon>
        <taxon>Enterobacteriaceae</taxon>
        <taxon>Citrobacter</taxon>
    </lineage>
</organism>
<evidence type="ECO:0000313" key="20">
    <source>
        <dbReference type="Proteomes" id="UP000251584"/>
    </source>
</evidence>
<evidence type="ECO:0000256" key="14">
    <source>
        <dbReference type="ARBA" id="ARBA00025811"/>
    </source>
</evidence>
<dbReference type="Gene3D" id="1.20.5.2700">
    <property type="match status" value="1"/>
</dbReference>
<dbReference type="Proteomes" id="UP000251584">
    <property type="component" value="Unassembled WGS sequence"/>
</dbReference>
<evidence type="ECO:0000256" key="17">
    <source>
        <dbReference type="ARBA" id="ARBA00047712"/>
    </source>
</evidence>
<proteinExistence type="inferred from homology"/>
<dbReference type="AlphaFoldDB" id="A0A2X2VKF4"/>
<evidence type="ECO:0000256" key="5">
    <source>
        <dbReference type="ARBA" id="ARBA00022475"/>
    </source>
</evidence>
<keyword evidence="8" id="KW-0874">Quinone</keyword>
<evidence type="ECO:0000256" key="16">
    <source>
        <dbReference type="ARBA" id="ARBA00032795"/>
    </source>
</evidence>
<evidence type="ECO:0000256" key="15">
    <source>
        <dbReference type="ARBA" id="ARBA00031571"/>
    </source>
</evidence>
<evidence type="ECO:0000256" key="12">
    <source>
        <dbReference type="ARBA" id="ARBA00023075"/>
    </source>
</evidence>
<gene>
    <name evidence="19" type="primary">nuoL_3</name>
    <name evidence="19" type="ORF">NCTC10786_02606</name>
</gene>
<evidence type="ECO:0000313" key="19">
    <source>
        <dbReference type="EMBL" id="SQB28834.1"/>
    </source>
</evidence>
<evidence type="ECO:0000256" key="9">
    <source>
        <dbReference type="ARBA" id="ARBA00022967"/>
    </source>
</evidence>
<keyword evidence="13 18" id="KW-0472">Membrane</keyword>